<dbReference type="SUPFAM" id="SSF55979">
    <property type="entry name" value="DNA clamp"/>
    <property type="match status" value="2"/>
</dbReference>
<dbReference type="Proteomes" id="UP000324020">
    <property type="component" value="Unassembled WGS sequence"/>
</dbReference>
<comment type="subunit">
    <text evidence="3">Homotrimer. The subunits circularize to form a toroid; DNA passes through its center. Replication factor C (RFC) is required to load the toroid on the DNA.</text>
</comment>
<dbReference type="InterPro" id="IPR046938">
    <property type="entry name" value="DNA_clamp_sf"/>
</dbReference>
<dbReference type="OrthoDB" id="14749at2157"/>
<evidence type="ECO:0000313" key="6">
    <source>
        <dbReference type="Proteomes" id="UP000324020"/>
    </source>
</evidence>
<dbReference type="AlphaFoldDB" id="A0A1G7NPE3"/>
<evidence type="ECO:0000313" key="5">
    <source>
        <dbReference type="EMBL" id="SDF75924.1"/>
    </source>
</evidence>
<evidence type="ECO:0000256" key="3">
    <source>
        <dbReference type="HAMAP-Rule" id="MF_00317"/>
    </source>
</evidence>
<accession>A0A1G7NPE3</accession>
<dbReference type="GO" id="GO:0003677">
    <property type="term" value="F:DNA binding"/>
    <property type="evidence" value="ECO:0007669"/>
    <property type="project" value="UniProtKB-UniRule"/>
</dbReference>
<dbReference type="PANTHER" id="PTHR11352">
    <property type="entry name" value="PROLIFERATING CELL NUCLEAR ANTIGEN"/>
    <property type="match status" value="1"/>
</dbReference>
<organism evidence="5 6">
    <name type="scientific">Halorubrum xinjiangense</name>
    <dbReference type="NCBI Taxonomy" id="261291"/>
    <lineage>
        <taxon>Archaea</taxon>
        <taxon>Methanobacteriati</taxon>
        <taxon>Methanobacteriota</taxon>
        <taxon>Stenosarchaea group</taxon>
        <taxon>Halobacteria</taxon>
        <taxon>Halobacteriales</taxon>
        <taxon>Haloferacaceae</taxon>
        <taxon>Halorubrum</taxon>
    </lineage>
</organism>
<dbReference type="GO" id="GO:0030337">
    <property type="term" value="F:DNA polymerase processivity factor activity"/>
    <property type="evidence" value="ECO:0007669"/>
    <property type="project" value="UniProtKB-UniRule"/>
</dbReference>
<dbReference type="EMBL" id="FNBO01000008">
    <property type="protein sequence ID" value="SDF75924.1"/>
    <property type="molecule type" value="Genomic_DNA"/>
</dbReference>
<gene>
    <name evidence="3" type="primary">pcn</name>
    <name evidence="5" type="ORF">SAMN04488067_10855</name>
</gene>
<keyword evidence="1 3" id="KW-0235">DNA replication</keyword>
<dbReference type="GO" id="GO:0006272">
    <property type="term" value="P:leading strand elongation"/>
    <property type="evidence" value="ECO:0007669"/>
    <property type="project" value="TreeGrafter"/>
</dbReference>
<dbReference type="CDD" id="cd00577">
    <property type="entry name" value="PCNA"/>
    <property type="match status" value="1"/>
</dbReference>
<dbReference type="GO" id="GO:0006275">
    <property type="term" value="P:regulation of DNA replication"/>
    <property type="evidence" value="ECO:0007669"/>
    <property type="project" value="UniProtKB-UniRule"/>
</dbReference>
<dbReference type="NCBIfam" id="NF002222">
    <property type="entry name" value="PRK01115.1-5"/>
    <property type="match status" value="1"/>
</dbReference>
<keyword evidence="2 3" id="KW-0238">DNA-binding</keyword>
<dbReference type="RefSeq" id="WP_149798944.1">
    <property type="nucleotide sequence ID" value="NZ_FNBO01000008.1"/>
</dbReference>
<name>A0A1G7NPE3_9EURY</name>
<evidence type="ECO:0000259" key="4">
    <source>
        <dbReference type="Pfam" id="PF00705"/>
    </source>
</evidence>
<sequence>MFEATIRADRLADAVDATAALVDECRLRLDEEGVSIRAADPAVVAMVEVEVDADDFHSYAADGEVIGVDLTRLEDLVRVSDDDDLVRLRLDAERRVLAVEVETLSYSLGLIDPDTVREEPDLPELSPPAEATMSGAQLDRGIAAADMVADHLRLRVPESRRSLRIEAEGDTDDVTVELGPEDLIDFSPGEADSLYSLDYLKEMNHAIPSDASVTVEMGTEFLVRLAYEAAEAGPRVSYRLAPRISTA</sequence>
<feature type="domain" description="Proliferating cell nuclear antigen PCNA N-terminal" evidence="4">
    <location>
        <begin position="1"/>
        <end position="100"/>
    </location>
</feature>
<proteinExistence type="inferred from homology"/>
<dbReference type="Gene3D" id="3.70.10.10">
    <property type="match status" value="1"/>
</dbReference>
<comment type="similarity">
    <text evidence="3">Belongs to the PCNA family.</text>
</comment>
<dbReference type="HAMAP" id="MF_00317">
    <property type="entry name" value="DNApol_clamp_arch"/>
    <property type="match status" value="1"/>
</dbReference>
<dbReference type="InterPro" id="IPR022648">
    <property type="entry name" value="Pr_cel_nuc_antig_N"/>
</dbReference>
<protein>
    <recommendedName>
        <fullName evidence="3">DNA polymerase sliding clamp</fullName>
    </recommendedName>
    <alternativeName>
        <fullName evidence="3">Proliferating cell nuclear antigen homolog</fullName>
        <shortName evidence="3">PCNA</shortName>
    </alternativeName>
</protein>
<dbReference type="Pfam" id="PF00705">
    <property type="entry name" value="PCNA_N"/>
    <property type="match status" value="1"/>
</dbReference>
<reference evidence="5 6" key="1">
    <citation type="submission" date="2016-10" db="EMBL/GenBank/DDBJ databases">
        <authorList>
            <person name="Varghese N."/>
            <person name="Submissions S."/>
        </authorList>
    </citation>
    <scope>NUCLEOTIDE SEQUENCE [LARGE SCALE GENOMIC DNA]</scope>
    <source>
        <strain evidence="5 6">CGMCC 1.3527</strain>
    </source>
</reference>
<dbReference type="PANTHER" id="PTHR11352:SF0">
    <property type="entry name" value="PROLIFERATING CELL NUCLEAR ANTIGEN"/>
    <property type="match status" value="1"/>
</dbReference>
<evidence type="ECO:0000256" key="1">
    <source>
        <dbReference type="ARBA" id="ARBA00022705"/>
    </source>
</evidence>
<dbReference type="InterPro" id="IPR000730">
    <property type="entry name" value="Pr_cel_nuc_antig"/>
</dbReference>
<evidence type="ECO:0000256" key="2">
    <source>
        <dbReference type="ARBA" id="ARBA00023125"/>
    </source>
</evidence>
<keyword evidence="6" id="KW-1185">Reference proteome</keyword>
<comment type="function">
    <text evidence="3">Sliding clamp subunit that acts as a moving platform for DNA processing. Responsible for tethering the catalytic subunit of DNA polymerase and other proteins to DNA during high-speed replication.</text>
</comment>